<dbReference type="PATRIC" id="fig|54005.3.peg.947"/>
<dbReference type="PROSITE" id="PS50005">
    <property type="entry name" value="TPR"/>
    <property type="match status" value="2"/>
</dbReference>
<dbReference type="Pfam" id="PF13181">
    <property type="entry name" value="TPR_8"/>
    <property type="match status" value="3"/>
</dbReference>
<dbReference type="SUPFAM" id="SSF48452">
    <property type="entry name" value="TPR-like"/>
    <property type="match status" value="2"/>
</dbReference>
<accession>A0A133PPE8</accession>
<dbReference type="NCBIfam" id="NF047558">
    <property type="entry name" value="TPR_END_plus"/>
    <property type="match status" value="1"/>
</dbReference>
<dbReference type="EMBL" id="LRQE01000025">
    <property type="protein sequence ID" value="KXA30499.1"/>
    <property type="molecule type" value="Genomic_DNA"/>
</dbReference>
<gene>
    <name evidence="2" type="ORF">HMPREF3229_00962</name>
</gene>
<feature type="repeat" description="TPR" evidence="1">
    <location>
        <begin position="112"/>
        <end position="145"/>
    </location>
</feature>
<evidence type="ECO:0000256" key="1">
    <source>
        <dbReference type="PROSITE-ProRule" id="PRU00339"/>
    </source>
</evidence>
<reference evidence="2 3" key="1">
    <citation type="submission" date="2016-01" db="EMBL/GenBank/DDBJ databases">
        <authorList>
            <person name="Oliw E.H."/>
        </authorList>
    </citation>
    <scope>NUCLEOTIDE SEQUENCE [LARGE SCALE GENOMIC DNA]</scope>
    <source>
        <strain evidence="2 3">CMW7756A</strain>
    </source>
</reference>
<proteinExistence type="predicted"/>
<sequence>MDLKFKNYLILAEDFLIDGDYDKAEDLLLKSLNFTSEKDIDERISVYFELADIYLKKEAYEEAKNYFEKILALKEMPGAYYGLAITNDFEGGDTNYSIDNYKRAIDLDHTYDRAHYYLAHAYDKLGESKLAIEEFKKVIDLDEFDFVAYNDLGSIYEILNENELAENYVKKSLYIKEDYGRALYNMGVLCKKKGDNKQALKYYYDAIGKFEDPFLFLNMSAIYIEEKDYEAAIDILNRGLIDFPKSVNLHYNKACSFHLLGRDDLAKEEIIKAIEINPDAYDWALRDDDLSEIVKELK</sequence>
<feature type="repeat" description="TPR" evidence="1">
    <location>
        <begin position="44"/>
        <end position="77"/>
    </location>
</feature>
<dbReference type="InterPro" id="IPR019734">
    <property type="entry name" value="TPR_rpt"/>
</dbReference>
<keyword evidence="1" id="KW-0802">TPR repeat</keyword>
<comment type="caution">
    <text evidence="2">The sequence shown here is derived from an EMBL/GenBank/DDBJ whole genome shotgun (WGS) entry which is preliminary data.</text>
</comment>
<dbReference type="Pfam" id="PF13424">
    <property type="entry name" value="TPR_12"/>
    <property type="match status" value="1"/>
</dbReference>
<dbReference type="InterPro" id="IPR011990">
    <property type="entry name" value="TPR-like_helical_dom_sf"/>
</dbReference>
<dbReference type="SMART" id="SM00028">
    <property type="entry name" value="TPR"/>
    <property type="match status" value="6"/>
</dbReference>
<name>A0A133PPE8_9FIRM</name>
<dbReference type="Proteomes" id="UP000070174">
    <property type="component" value="Unassembled WGS sequence"/>
</dbReference>
<protein>
    <submittedName>
        <fullName evidence="2">Tetratricopeptide repeat protein</fullName>
    </submittedName>
</protein>
<dbReference type="Gene3D" id="1.25.40.10">
    <property type="entry name" value="Tetratricopeptide repeat domain"/>
    <property type="match status" value="3"/>
</dbReference>
<dbReference type="RefSeq" id="WP_060800122.1">
    <property type="nucleotide sequence ID" value="NZ_KQ957097.1"/>
</dbReference>
<dbReference type="PANTHER" id="PTHR12558">
    <property type="entry name" value="CELL DIVISION CYCLE 16,23,27"/>
    <property type="match status" value="1"/>
</dbReference>
<evidence type="ECO:0000313" key="2">
    <source>
        <dbReference type="EMBL" id="KXA30499.1"/>
    </source>
</evidence>
<organism evidence="2">
    <name type="scientific">Peptoniphilus harei</name>
    <dbReference type="NCBI Taxonomy" id="54005"/>
    <lineage>
        <taxon>Bacteria</taxon>
        <taxon>Bacillati</taxon>
        <taxon>Bacillota</taxon>
        <taxon>Tissierellia</taxon>
        <taxon>Tissierellales</taxon>
        <taxon>Peptoniphilaceae</taxon>
        <taxon>Peptoniphilus</taxon>
    </lineage>
</organism>
<evidence type="ECO:0000313" key="3">
    <source>
        <dbReference type="Proteomes" id="UP000070174"/>
    </source>
</evidence>
<dbReference type="Pfam" id="PF13414">
    <property type="entry name" value="TPR_11"/>
    <property type="match status" value="1"/>
</dbReference>
<dbReference type="PANTHER" id="PTHR12558:SF13">
    <property type="entry name" value="CELL DIVISION CYCLE PROTEIN 27 HOMOLOG"/>
    <property type="match status" value="1"/>
</dbReference>
<dbReference type="AlphaFoldDB" id="A0A133PPE8"/>